<keyword evidence="1" id="KW-0812">Transmembrane</keyword>
<dbReference type="AlphaFoldDB" id="A0ABD3UX34"/>
<accession>A0ABD3UX34</accession>
<organism evidence="2 3">
    <name type="scientific">Sinanodonta woodiana</name>
    <name type="common">Chinese pond mussel</name>
    <name type="synonym">Anodonta woodiana</name>
    <dbReference type="NCBI Taxonomy" id="1069815"/>
    <lineage>
        <taxon>Eukaryota</taxon>
        <taxon>Metazoa</taxon>
        <taxon>Spiralia</taxon>
        <taxon>Lophotrochozoa</taxon>
        <taxon>Mollusca</taxon>
        <taxon>Bivalvia</taxon>
        <taxon>Autobranchia</taxon>
        <taxon>Heteroconchia</taxon>
        <taxon>Palaeoheterodonta</taxon>
        <taxon>Unionida</taxon>
        <taxon>Unionoidea</taxon>
        <taxon>Unionidae</taxon>
        <taxon>Unioninae</taxon>
        <taxon>Sinanodonta</taxon>
    </lineage>
</organism>
<keyword evidence="1" id="KW-0472">Membrane</keyword>
<evidence type="ECO:0000256" key="1">
    <source>
        <dbReference type="SAM" id="Phobius"/>
    </source>
</evidence>
<dbReference type="EMBL" id="JBJQND010000015">
    <property type="protein sequence ID" value="KAL3852783.1"/>
    <property type="molecule type" value="Genomic_DNA"/>
</dbReference>
<gene>
    <name evidence="2" type="ORF">ACJMK2_016399</name>
</gene>
<reference evidence="2 3" key="1">
    <citation type="submission" date="2024-11" db="EMBL/GenBank/DDBJ databases">
        <title>Chromosome-level genome assembly of the freshwater bivalve Anodonta woodiana.</title>
        <authorList>
            <person name="Chen X."/>
        </authorList>
    </citation>
    <scope>NUCLEOTIDE SEQUENCE [LARGE SCALE GENOMIC DNA]</scope>
    <source>
        <strain evidence="2">MN2024</strain>
        <tissue evidence="2">Gills</tissue>
    </source>
</reference>
<evidence type="ECO:0000313" key="2">
    <source>
        <dbReference type="EMBL" id="KAL3852783.1"/>
    </source>
</evidence>
<protein>
    <submittedName>
        <fullName evidence="2">Uncharacterized protein</fullName>
    </submittedName>
</protein>
<dbReference type="Proteomes" id="UP001634394">
    <property type="component" value="Unassembled WGS sequence"/>
</dbReference>
<proteinExistence type="predicted"/>
<sequence length="263" mass="29940">MFFYSKVECSMFGMNNVYIWRLFHFSSDTHQNEDETAYAGHVKTIISITIASLLALIFIALIVIWICRPRVKNHNKRLSIRHPSQSGEPDRVHADTEPVRTYYKEMPSFYKASIPIKQYKRSSSLRNTSMYIRHMLGMKSKPSVSNDSILFNKQSESVQVPLLRPASDFHNEDCKGKGKAACQTIQSGSRPVMDSDSHLLSTSSDVVMEMRQRETVYNPLMIQTYSIPFDELIIGTAWSGAQSTDHVFHGYPFDNGANLQNGD</sequence>
<keyword evidence="1" id="KW-1133">Transmembrane helix</keyword>
<keyword evidence="3" id="KW-1185">Reference proteome</keyword>
<feature type="transmembrane region" description="Helical" evidence="1">
    <location>
        <begin position="45"/>
        <end position="67"/>
    </location>
</feature>
<comment type="caution">
    <text evidence="2">The sequence shown here is derived from an EMBL/GenBank/DDBJ whole genome shotgun (WGS) entry which is preliminary data.</text>
</comment>
<name>A0ABD3UX34_SINWO</name>
<evidence type="ECO:0000313" key="3">
    <source>
        <dbReference type="Proteomes" id="UP001634394"/>
    </source>
</evidence>